<feature type="region of interest" description="Disordered" evidence="1">
    <location>
        <begin position="17"/>
        <end position="39"/>
    </location>
</feature>
<evidence type="ECO:0000313" key="3">
    <source>
        <dbReference type="Proteomes" id="UP000606172"/>
    </source>
</evidence>
<evidence type="ECO:0000313" key="2">
    <source>
        <dbReference type="EMBL" id="GII90465.1"/>
    </source>
</evidence>
<organism evidence="2 3">
    <name type="scientific">Sinosporangium siamense</name>
    <dbReference type="NCBI Taxonomy" id="1367973"/>
    <lineage>
        <taxon>Bacteria</taxon>
        <taxon>Bacillati</taxon>
        <taxon>Actinomycetota</taxon>
        <taxon>Actinomycetes</taxon>
        <taxon>Streptosporangiales</taxon>
        <taxon>Streptosporangiaceae</taxon>
        <taxon>Sinosporangium</taxon>
    </lineage>
</organism>
<comment type="caution">
    <text evidence="2">The sequence shown here is derived from an EMBL/GenBank/DDBJ whole genome shotgun (WGS) entry which is preliminary data.</text>
</comment>
<dbReference type="EMBL" id="BOOW01000006">
    <property type="protein sequence ID" value="GII90465.1"/>
    <property type="molecule type" value="Genomic_DNA"/>
</dbReference>
<reference evidence="2" key="1">
    <citation type="submission" date="2021-01" db="EMBL/GenBank/DDBJ databases">
        <title>Whole genome shotgun sequence of Sinosporangium siamense NBRC 109515.</title>
        <authorList>
            <person name="Komaki H."/>
            <person name="Tamura T."/>
        </authorList>
    </citation>
    <scope>NUCLEOTIDE SEQUENCE</scope>
    <source>
        <strain evidence="2">NBRC 109515</strain>
    </source>
</reference>
<accession>A0A919V300</accession>
<protein>
    <submittedName>
        <fullName evidence="2">Uncharacterized protein</fullName>
    </submittedName>
</protein>
<dbReference type="Proteomes" id="UP000606172">
    <property type="component" value="Unassembled WGS sequence"/>
</dbReference>
<sequence>MRGRGAVAAEEVVGVVVPDDPPVGRSDQGGAQLRHESPSGVVEVRPIVQGKACHETVVPATALDKARKVPKEGISGDSRVLQL</sequence>
<name>A0A919V300_9ACTN</name>
<gene>
    <name evidence="2" type="ORF">Ssi02_06960</name>
</gene>
<dbReference type="AlphaFoldDB" id="A0A919V300"/>
<keyword evidence="3" id="KW-1185">Reference proteome</keyword>
<evidence type="ECO:0000256" key="1">
    <source>
        <dbReference type="SAM" id="MobiDB-lite"/>
    </source>
</evidence>
<proteinExistence type="predicted"/>